<reference evidence="3" key="1">
    <citation type="submission" date="2025-08" db="UniProtKB">
        <authorList>
            <consortium name="Ensembl"/>
        </authorList>
    </citation>
    <scope>IDENTIFICATION</scope>
</reference>
<dbReference type="Ensembl" id="ENSSMRT00000023449.1">
    <property type="protein sequence ID" value="ENSSMRP00000019994.1"/>
    <property type="gene ID" value="ENSSMRG00000015585.1"/>
</dbReference>
<protein>
    <recommendedName>
        <fullName evidence="2">SH2 domain-containing protein</fullName>
    </recommendedName>
</protein>
<evidence type="ECO:0000259" key="2">
    <source>
        <dbReference type="PROSITE" id="PS50001"/>
    </source>
</evidence>
<dbReference type="Gene3D" id="3.30.505.10">
    <property type="entry name" value="SH2 domain"/>
    <property type="match status" value="1"/>
</dbReference>
<dbReference type="PANTHER" id="PTHR46037">
    <property type="entry name" value="PROTEIN ENHANCER OF SEVENLESS 2B"/>
    <property type="match status" value="1"/>
</dbReference>
<evidence type="ECO:0000313" key="4">
    <source>
        <dbReference type="Proteomes" id="UP000694421"/>
    </source>
</evidence>
<dbReference type="Pfam" id="PF00017">
    <property type="entry name" value="SH2"/>
    <property type="match status" value="1"/>
</dbReference>
<dbReference type="InterPro" id="IPR043539">
    <property type="entry name" value="Grb2-like"/>
</dbReference>
<dbReference type="PRINTS" id="PR00401">
    <property type="entry name" value="SH2DOMAIN"/>
</dbReference>
<dbReference type="AlphaFoldDB" id="A0A8D0DPW0"/>
<keyword evidence="4" id="KW-1185">Reference proteome</keyword>
<feature type="domain" description="SH2" evidence="2">
    <location>
        <begin position="11"/>
        <end position="86"/>
    </location>
</feature>
<dbReference type="InterPro" id="IPR036860">
    <property type="entry name" value="SH2_dom_sf"/>
</dbReference>
<sequence>MVRGTLTKNSWFHEGVSRRKAEDLLRSKAFGSFLVRASQNSPGDFSISVRSKCQTRQVPALALQCCPAVWAISNYCGGALLQTITK</sequence>
<dbReference type="SMART" id="SM00252">
    <property type="entry name" value="SH2"/>
    <property type="match status" value="1"/>
</dbReference>
<name>A0A8D0DPW0_SALMN</name>
<dbReference type="Proteomes" id="UP000694421">
    <property type="component" value="Unplaced"/>
</dbReference>
<evidence type="ECO:0000256" key="1">
    <source>
        <dbReference type="PROSITE-ProRule" id="PRU00191"/>
    </source>
</evidence>
<reference evidence="3" key="2">
    <citation type="submission" date="2025-09" db="UniProtKB">
        <authorList>
            <consortium name="Ensembl"/>
        </authorList>
    </citation>
    <scope>IDENTIFICATION</scope>
</reference>
<accession>A0A8D0DPW0</accession>
<dbReference type="PROSITE" id="PS50001">
    <property type="entry name" value="SH2"/>
    <property type="match status" value="1"/>
</dbReference>
<evidence type="ECO:0000313" key="3">
    <source>
        <dbReference type="Ensembl" id="ENSSMRP00000019994.1"/>
    </source>
</evidence>
<dbReference type="SUPFAM" id="SSF55550">
    <property type="entry name" value="SH2 domain"/>
    <property type="match status" value="1"/>
</dbReference>
<dbReference type="InterPro" id="IPR000980">
    <property type="entry name" value="SH2"/>
</dbReference>
<organism evidence="3 4">
    <name type="scientific">Salvator merianae</name>
    <name type="common">Argentine black and white tegu</name>
    <name type="synonym">Tupinambis merianae</name>
    <dbReference type="NCBI Taxonomy" id="96440"/>
    <lineage>
        <taxon>Eukaryota</taxon>
        <taxon>Metazoa</taxon>
        <taxon>Chordata</taxon>
        <taxon>Craniata</taxon>
        <taxon>Vertebrata</taxon>
        <taxon>Euteleostomi</taxon>
        <taxon>Lepidosauria</taxon>
        <taxon>Squamata</taxon>
        <taxon>Bifurcata</taxon>
        <taxon>Unidentata</taxon>
        <taxon>Episquamata</taxon>
        <taxon>Laterata</taxon>
        <taxon>Teiioidea</taxon>
        <taxon>Teiidae</taxon>
        <taxon>Salvator</taxon>
    </lineage>
</organism>
<keyword evidence="1" id="KW-0727">SH2 domain</keyword>
<proteinExistence type="predicted"/>